<dbReference type="InterPro" id="IPR052306">
    <property type="entry name" value="CYP450_71D"/>
</dbReference>
<keyword evidence="5" id="KW-0812">Transmembrane</keyword>
<evidence type="ECO:0000256" key="4">
    <source>
        <dbReference type="ARBA" id="ARBA00022617"/>
    </source>
</evidence>
<evidence type="ECO:0000256" key="11">
    <source>
        <dbReference type="ARBA" id="ARBA00023136"/>
    </source>
</evidence>
<keyword evidence="4 12" id="KW-0349">Heme</keyword>
<comment type="cofactor">
    <cofactor evidence="1 12">
        <name>heme</name>
        <dbReference type="ChEBI" id="CHEBI:30413"/>
    </cofactor>
</comment>
<reference evidence="13 14" key="1">
    <citation type="submission" date="2023-01" db="EMBL/GenBank/DDBJ databases">
        <authorList>
            <person name="Kreplak J."/>
        </authorList>
    </citation>
    <scope>NUCLEOTIDE SEQUENCE [LARGE SCALE GENOMIC DNA]</scope>
</reference>
<evidence type="ECO:0000313" key="14">
    <source>
        <dbReference type="Proteomes" id="UP001157006"/>
    </source>
</evidence>
<keyword evidence="6 12" id="KW-0479">Metal-binding</keyword>
<gene>
    <name evidence="13" type="ORF">VFH_I279440</name>
</gene>
<keyword evidence="10" id="KW-0503">Monooxygenase</keyword>
<protein>
    <submittedName>
        <fullName evidence="13">Uncharacterized protein</fullName>
    </submittedName>
</protein>
<evidence type="ECO:0000256" key="2">
    <source>
        <dbReference type="ARBA" id="ARBA00004167"/>
    </source>
</evidence>
<keyword evidence="7" id="KW-1133">Transmembrane helix</keyword>
<dbReference type="PANTHER" id="PTHR47953:SF19">
    <property type="entry name" value="OS06G0641600 PROTEIN"/>
    <property type="match status" value="1"/>
</dbReference>
<dbReference type="GO" id="GO:0016705">
    <property type="term" value="F:oxidoreductase activity, acting on paired donors, with incorporation or reduction of molecular oxygen"/>
    <property type="evidence" value="ECO:0007669"/>
    <property type="project" value="InterPro"/>
</dbReference>
<evidence type="ECO:0000256" key="10">
    <source>
        <dbReference type="ARBA" id="ARBA00023033"/>
    </source>
</evidence>
<accession>A0AAV0YNI9</accession>
<dbReference type="PRINTS" id="PR00463">
    <property type="entry name" value="EP450I"/>
</dbReference>
<dbReference type="InterPro" id="IPR036396">
    <property type="entry name" value="Cyt_P450_sf"/>
</dbReference>
<organism evidence="13 14">
    <name type="scientific">Vicia faba</name>
    <name type="common">Broad bean</name>
    <name type="synonym">Faba vulgaris</name>
    <dbReference type="NCBI Taxonomy" id="3906"/>
    <lineage>
        <taxon>Eukaryota</taxon>
        <taxon>Viridiplantae</taxon>
        <taxon>Streptophyta</taxon>
        <taxon>Embryophyta</taxon>
        <taxon>Tracheophyta</taxon>
        <taxon>Spermatophyta</taxon>
        <taxon>Magnoliopsida</taxon>
        <taxon>eudicotyledons</taxon>
        <taxon>Gunneridae</taxon>
        <taxon>Pentapetalae</taxon>
        <taxon>rosids</taxon>
        <taxon>fabids</taxon>
        <taxon>Fabales</taxon>
        <taxon>Fabaceae</taxon>
        <taxon>Papilionoideae</taxon>
        <taxon>50 kb inversion clade</taxon>
        <taxon>NPAAA clade</taxon>
        <taxon>Hologalegina</taxon>
        <taxon>IRL clade</taxon>
        <taxon>Fabeae</taxon>
        <taxon>Vicia</taxon>
    </lineage>
</organism>
<dbReference type="InterPro" id="IPR002401">
    <property type="entry name" value="Cyt_P450_E_grp-I"/>
</dbReference>
<comment type="similarity">
    <text evidence="3">Belongs to the cytochrome P450 family.</text>
</comment>
<keyword evidence="9 12" id="KW-0408">Iron</keyword>
<dbReference type="AlphaFoldDB" id="A0AAV0YNI9"/>
<dbReference type="GO" id="GO:0005506">
    <property type="term" value="F:iron ion binding"/>
    <property type="evidence" value="ECO:0007669"/>
    <property type="project" value="InterPro"/>
</dbReference>
<evidence type="ECO:0000256" key="6">
    <source>
        <dbReference type="ARBA" id="ARBA00022723"/>
    </source>
</evidence>
<dbReference type="SUPFAM" id="SSF48264">
    <property type="entry name" value="Cytochrome P450"/>
    <property type="match status" value="1"/>
</dbReference>
<proteinExistence type="inferred from homology"/>
<dbReference type="GO" id="GO:0020037">
    <property type="term" value="F:heme binding"/>
    <property type="evidence" value="ECO:0007669"/>
    <property type="project" value="InterPro"/>
</dbReference>
<dbReference type="Proteomes" id="UP001157006">
    <property type="component" value="Chromosome 1L"/>
</dbReference>
<dbReference type="PANTHER" id="PTHR47953">
    <property type="entry name" value="OS08G0105600 PROTEIN"/>
    <property type="match status" value="1"/>
</dbReference>
<dbReference type="GO" id="GO:0004497">
    <property type="term" value="F:monooxygenase activity"/>
    <property type="evidence" value="ECO:0007669"/>
    <property type="project" value="UniProtKB-KW"/>
</dbReference>
<dbReference type="GO" id="GO:0016020">
    <property type="term" value="C:membrane"/>
    <property type="evidence" value="ECO:0007669"/>
    <property type="project" value="UniProtKB-SubCell"/>
</dbReference>
<dbReference type="Pfam" id="PF00067">
    <property type="entry name" value="p450"/>
    <property type="match status" value="2"/>
</dbReference>
<comment type="subcellular location">
    <subcellularLocation>
        <location evidence="2">Membrane</location>
        <topology evidence="2">Single-pass membrane protein</topology>
    </subcellularLocation>
</comment>
<evidence type="ECO:0000256" key="9">
    <source>
        <dbReference type="ARBA" id="ARBA00023004"/>
    </source>
</evidence>
<keyword evidence="14" id="KW-1185">Reference proteome</keyword>
<evidence type="ECO:0000256" key="1">
    <source>
        <dbReference type="ARBA" id="ARBA00001971"/>
    </source>
</evidence>
<dbReference type="InterPro" id="IPR001128">
    <property type="entry name" value="Cyt_P450"/>
</dbReference>
<feature type="binding site" description="axial binding residue" evidence="12">
    <location>
        <position position="196"/>
    </location>
    <ligand>
        <name>heme</name>
        <dbReference type="ChEBI" id="CHEBI:30413"/>
    </ligand>
    <ligandPart>
        <name>Fe</name>
        <dbReference type="ChEBI" id="CHEBI:18248"/>
    </ligandPart>
</feature>
<evidence type="ECO:0000256" key="12">
    <source>
        <dbReference type="PIRSR" id="PIRSR602401-1"/>
    </source>
</evidence>
<keyword evidence="8" id="KW-0560">Oxidoreductase</keyword>
<name>A0AAV0YNI9_VICFA</name>
<evidence type="ECO:0000256" key="7">
    <source>
        <dbReference type="ARBA" id="ARBA00022989"/>
    </source>
</evidence>
<keyword evidence="11" id="KW-0472">Membrane</keyword>
<evidence type="ECO:0000256" key="8">
    <source>
        <dbReference type="ARBA" id="ARBA00023002"/>
    </source>
</evidence>
<evidence type="ECO:0000256" key="3">
    <source>
        <dbReference type="ARBA" id="ARBA00010617"/>
    </source>
</evidence>
<dbReference type="Gene3D" id="1.10.630.10">
    <property type="entry name" value="Cytochrome P450"/>
    <property type="match status" value="2"/>
</dbReference>
<evidence type="ECO:0000313" key="13">
    <source>
        <dbReference type="EMBL" id="CAI8586987.1"/>
    </source>
</evidence>
<dbReference type="EMBL" id="OX451736">
    <property type="protein sequence ID" value="CAI8586987.1"/>
    <property type="molecule type" value="Genomic_DNA"/>
</dbReference>
<sequence length="224" mass="25878">MTYEITSCAVFGKRTKHQHVFKTAMEEIVSLLGGFCIADLYPSIKVLLQRVSRGKTRFEKLCRDTDRILQDIIKDHKSNYRDEDLVDVLLKLQQDNHLTDDNIKAVIQDLFSAAGIVLWAMSEMVKNPKVMEEAQAEIRRVFDKKGVAVNVWALGRDPRYWVEAESFKPERFVNSPLDFKGTDFEYIPFGAGRRICPELDMSESFGFSLRRKNDLCLIPITRRP</sequence>
<evidence type="ECO:0000256" key="5">
    <source>
        <dbReference type="ARBA" id="ARBA00022692"/>
    </source>
</evidence>